<protein>
    <submittedName>
        <fullName evidence="1">Uncharacterized protein</fullName>
    </submittedName>
</protein>
<proteinExistence type="predicted"/>
<organism evidence="1">
    <name type="scientific">marine sediment metagenome</name>
    <dbReference type="NCBI Taxonomy" id="412755"/>
    <lineage>
        <taxon>unclassified sequences</taxon>
        <taxon>metagenomes</taxon>
        <taxon>ecological metagenomes</taxon>
    </lineage>
</organism>
<accession>A0A0F9LNR3</accession>
<comment type="caution">
    <text evidence="1">The sequence shown here is derived from an EMBL/GenBank/DDBJ whole genome shotgun (WGS) entry which is preliminary data.</text>
</comment>
<reference evidence="1" key="1">
    <citation type="journal article" date="2015" name="Nature">
        <title>Complex archaea that bridge the gap between prokaryotes and eukaryotes.</title>
        <authorList>
            <person name="Spang A."/>
            <person name="Saw J.H."/>
            <person name="Jorgensen S.L."/>
            <person name="Zaremba-Niedzwiedzka K."/>
            <person name="Martijn J."/>
            <person name="Lind A.E."/>
            <person name="van Eijk R."/>
            <person name="Schleper C."/>
            <person name="Guy L."/>
            <person name="Ettema T.J."/>
        </authorList>
    </citation>
    <scope>NUCLEOTIDE SEQUENCE</scope>
</reference>
<dbReference type="AlphaFoldDB" id="A0A0F9LNR3"/>
<name>A0A0F9LNR3_9ZZZZ</name>
<sequence>MAKHLPTSIWPLRVGKPKTANAYVRTRDTEALIVDVVDRFSIGVAHFVLSRHDMRMLAKRINQCLDQTRS</sequence>
<dbReference type="EMBL" id="LAZR01010628">
    <property type="protein sequence ID" value="KKM65955.1"/>
    <property type="molecule type" value="Genomic_DNA"/>
</dbReference>
<evidence type="ECO:0000313" key="1">
    <source>
        <dbReference type="EMBL" id="KKM65955.1"/>
    </source>
</evidence>
<gene>
    <name evidence="1" type="ORF">LCGC14_1486080</name>
</gene>